<reference evidence="3" key="1">
    <citation type="journal article" date="2015" name="Nature">
        <title>Complex archaea that bridge the gap between prokaryotes and eukaryotes.</title>
        <authorList>
            <person name="Spang A."/>
            <person name="Saw J.H."/>
            <person name="Jorgensen S.L."/>
            <person name="Zaremba-Niedzwiedzka K."/>
            <person name="Martijn J."/>
            <person name="Lind A.E."/>
            <person name="van Eijk R."/>
            <person name="Schleper C."/>
            <person name="Guy L."/>
            <person name="Ettema T.J."/>
        </authorList>
    </citation>
    <scope>NUCLEOTIDE SEQUENCE</scope>
</reference>
<sequence length="654" mass="73123">MPNYRKPNKGKKSAEDKQPSLQNIKEEVLSSGRMPPVSKPNEVARAVYALFEHATERIRPWHKASDEYRRYYNGKQLDLDAIPDFKSKVFVNEIHATIETMKPKIAESVASTDILALKEDDIPATQALSQRVQLAWRESAIEDDKPNIVHDLVLDGGAILKGYSDVKVSRIDNRRVVRDPDAPSFDASMYIIDQVLDTISGTELFFGKAIKGLKAEFEKIETKEGAPEGPPGTGGDASIGFSFTPVNQSTPVYRASAGGISSAFQKAKRVLRLECWVRDGTTRIEREVIGVDEEDGEDILGPEEIVPVYPFGRLINIAVGCDADSKVGGEPELLVLLDRHNPFEKLYENTGRFPFVYIPCYPTDDLWSMSVVSNLIPLQDGLNRIVRQLMHNVDLVVNPKTIWHGRAGVKKNDITNRPGEQIILDLVCEVKPSEASFSPPIPPIVHHLLPVIAWYRAVMRDVSGEVDVARGEKPGSVTSGVAINLLQVKADNRTLLKAERISIGFKQAREMLAYIAQQFDEEEFDVPDESVRESQQFIPYNPENTRGLGFRVVGTKRRSMSEMIQILTAVAELEQYGVPGDLVLEYAEDPRLQQLFTEKREERRQQELELKQMEIQAQQQQQTQQIEGGIAQQVIANAMQQAQQGNGGQNAAQE</sequence>
<organism evidence="3">
    <name type="scientific">marine sediment metagenome</name>
    <dbReference type="NCBI Taxonomy" id="412755"/>
    <lineage>
        <taxon>unclassified sequences</taxon>
        <taxon>metagenomes</taxon>
        <taxon>ecological metagenomes</taxon>
    </lineage>
</organism>
<gene>
    <name evidence="3" type="ORF">LCGC14_0412440</name>
</gene>
<proteinExistence type="predicted"/>
<protein>
    <recommendedName>
        <fullName evidence="4">Portal protein</fullName>
    </recommendedName>
</protein>
<dbReference type="EMBL" id="LAZR01000365">
    <property type="protein sequence ID" value="KKN72293.1"/>
    <property type="molecule type" value="Genomic_DNA"/>
</dbReference>
<feature type="compositionally biased region" description="Basic residues" evidence="2">
    <location>
        <begin position="1"/>
        <end position="11"/>
    </location>
</feature>
<name>A0A0F9W2M8_9ZZZZ</name>
<feature type="coiled-coil region" evidence="1">
    <location>
        <begin position="596"/>
        <end position="623"/>
    </location>
</feature>
<evidence type="ECO:0000313" key="3">
    <source>
        <dbReference type="EMBL" id="KKN72293.1"/>
    </source>
</evidence>
<keyword evidence="1" id="KW-0175">Coiled coil</keyword>
<evidence type="ECO:0008006" key="4">
    <source>
        <dbReference type="Google" id="ProtNLM"/>
    </source>
</evidence>
<dbReference type="AlphaFoldDB" id="A0A0F9W2M8"/>
<dbReference type="Pfam" id="PF23899">
    <property type="entry name" value="SU10_portal"/>
    <property type="match status" value="1"/>
</dbReference>
<evidence type="ECO:0000256" key="1">
    <source>
        <dbReference type="SAM" id="Coils"/>
    </source>
</evidence>
<dbReference type="InterPro" id="IPR056909">
    <property type="entry name" value="SU10_portal"/>
</dbReference>
<evidence type="ECO:0000256" key="2">
    <source>
        <dbReference type="SAM" id="MobiDB-lite"/>
    </source>
</evidence>
<comment type="caution">
    <text evidence="3">The sequence shown here is derived from an EMBL/GenBank/DDBJ whole genome shotgun (WGS) entry which is preliminary data.</text>
</comment>
<accession>A0A0F9W2M8</accession>
<feature type="region of interest" description="Disordered" evidence="2">
    <location>
        <begin position="1"/>
        <end position="36"/>
    </location>
</feature>
<feature type="compositionally biased region" description="Basic and acidic residues" evidence="2">
    <location>
        <begin position="12"/>
        <end position="28"/>
    </location>
</feature>